<feature type="region of interest" description="Disordered" evidence="11">
    <location>
        <begin position="155"/>
        <end position="228"/>
    </location>
</feature>
<dbReference type="InterPro" id="IPR013886">
    <property type="entry name" value="PI31_Prot_C"/>
</dbReference>
<keyword evidence="8" id="KW-0647">Proteasome</keyword>
<keyword evidence="9" id="KW-0007">Acetylation</keyword>
<feature type="compositionally biased region" description="Basic and acidic residues" evidence="11">
    <location>
        <begin position="181"/>
        <end position="190"/>
    </location>
</feature>
<dbReference type="GO" id="GO:0000502">
    <property type="term" value="C:proteasome complex"/>
    <property type="evidence" value="ECO:0007669"/>
    <property type="project" value="UniProtKB-KW"/>
</dbReference>
<feature type="domain" description="PI31 proteasome regulator N-terminal" evidence="13">
    <location>
        <begin position="21"/>
        <end position="148"/>
    </location>
</feature>
<evidence type="ECO:0000256" key="1">
    <source>
        <dbReference type="ARBA" id="ARBA00004240"/>
    </source>
</evidence>
<evidence type="ECO:0000256" key="2">
    <source>
        <dbReference type="ARBA" id="ARBA00004496"/>
    </source>
</evidence>
<sequence length="317" mass="35591">MENFIKEQLKSLIGNDNSIGVRDKYDVTLLVIALILKKHEFKLAEGEQGNDKVVPTGWNSSLDSYKLDLINELAPGKTFHFKCLRMGNLLLVNAMIKDKNDKIHTLDVDIDKLVKNTEYKDVENLLLNLKEFISIFEYSIINPLVPGLVRIPTNMQEQQQQQQQQQPQQERRPPTNPNNQRDFEDNDPLRVGEPQRGGRYSGYHGDQDPDLYPPGFPVFGHNPPFYPGQTRGPGIFPGQGGQVGRDHPGFGNIHNPYAGNNPYGTGLPGYEQRLPRGAVPPGARFDPFGPPTGGNRGRGIPDRDDFNPPGFDNDHYI</sequence>
<evidence type="ECO:0000256" key="5">
    <source>
        <dbReference type="ARBA" id="ARBA00022490"/>
    </source>
</evidence>
<dbReference type="EMBL" id="JAVFKY010000001">
    <property type="protein sequence ID" value="KAK5584844.1"/>
    <property type="molecule type" value="Genomic_DNA"/>
</dbReference>
<comment type="caution">
    <text evidence="14">The sequence shown here is derived from an EMBL/GenBank/DDBJ whole genome shotgun (WGS) entry which is preliminary data.</text>
</comment>
<dbReference type="GO" id="GO:0004866">
    <property type="term" value="F:endopeptidase inhibitor activity"/>
    <property type="evidence" value="ECO:0007669"/>
    <property type="project" value="InterPro"/>
</dbReference>
<evidence type="ECO:0000313" key="14">
    <source>
        <dbReference type="EMBL" id="KAK5584844.1"/>
    </source>
</evidence>
<proteinExistence type="inferred from homology"/>
<comment type="similarity">
    <text evidence="3">Belongs to the proteasome inhibitor PI31 family.</text>
</comment>
<evidence type="ECO:0000256" key="3">
    <source>
        <dbReference type="ARBA" id="ARBA00006405"/>
    </source>
</evidence>
<name>A0AAN7U2Y2_9MYCE</name>
<keyword evidence="5" id="KW-0963">Cytoplasm</keyword>
<dbReference type="GO" id="GO:0070628">
    <property type="term" value="F:proteasome binding"/>
    <property type="evidence" value="ECO:0007669"/>
    <property type="project" value="InterPro"/>
</dbReference>
<dbReference type="InterPro" id="IPR045128">
    <property type="entry name" value="PI31-like"/>
</dbReference>
<evidence type="ECO:0000256" key="6">
    <source>
        <dbReference type="ARBA" id="ARBA00022553"/>
    </source>
</evidence>
<dbReference type="Gene3D" id="3.40.1000.30">
    <property type="match status" value="1"/>
</dbReference>
<gene>
    <name evidence="14" type="ORF">RB653_006461</name>
</gene>
<evidence type="ECO:0000256" key="8">
    <source>
        <dbReference type="ARBA" id="ARBA00022942"/>
    </source>
</evidence>
<keyword evidence="7" id="KW-0256">Endoplasmic reticulum</keyword>
<protein>
    <recommendedName>
        <fullName evidence="16">Proteasome inhibitor PI31 subunit</fullName>
    </recommendedName>
</protein>
<keyword evidence="6" id="KW-0597">Phosphoprotein</keyword>
<evidence type="ECO:0008006" key="16">
    <source>
        <dbReference type="Google" id="ProtNLM"/>
    </source>
</evidence>
<dbReference type="Pfam" id="PF11566">
    <property type="entry name" value="PI31_Prot_N"/>
    <property type="match status" value="1"/>
</dbReference>
<dbReference type="InterPro" id="IPR021625">
    <property type="entry name" value="PI31_Prot_N"/>
</dbReference>
<keyword evidence="15" id="KW-1185">Reference proteome</keyword>
<evidence type="ECO:0000256" key="9">
    <source>
        <dbReference type="ARBA" id="ARBA00022990"/>
    </source>
</evidence>
<feature type="domain" description="PI31 proteasome regulator C-terminal" evidence="12">
    <location>
        <begin position="208"/>
        <end position="290"/>
    </location>
</feature>
<comment type="subcellular location">
    <subcellularLocation>
        <location evidence="2">Cytoplasm</location>
    </subcellularLocation>
    <subcellularLocation>
        <location evidence="1">Endoplasmic reticulum</location>
    </subcellularLocation>
</comment>
<keyword evidence="4" id="KW-0488">Methylation</keyword>
<evidence type="ECO:0000259" key="12">
    <source>
        <dbReference type="Pfam" id="PF08577"/>
    </source>
</evidence>
<feature type="compositionally biased region" description="Basic and acidic residues" evidence="11">
    <location>
        <begin position="299"/>
        <end position="317"/>
    </location>
</feature>
<dbReference type="AlphaFoldDB" id="A0AAN7U2Y2"/>
<evidence type="ECO:0000259" key="13">
    <source>
        <dbReference type="Pfam" id="PF11566"/>
    </source>
</evidence>
<comment type="function">
    <text evidence="10">Plays an important role in control of proteasome function. Inhibits the hydrolysis of protein and peptide substrates by the 20S proteasome. Also inhibits the activation of the proteasome by the proteasome regulatory proteins PA700 and PA28.</text>
</comment>
<evidence type="ECO:0000256" key="7">
    <source>
        <dbReference type="ARBA" id="ARBA00022824"/>
    </source>
</evidence>
<evidence type="ECO:0000313" key="15">
    <source>
        <dbReference type="Proteomes" id="UP001344447"/>
    </source>
</evidence>
<evidence type="ECO:0000256" key="4">
    <source>
        <dbReference type="ARBA" id="ARBA00022481"/>
    </source>
</evidence>
<dbReference type="PANTHER" id="PTHR13266:SF1">
    <property type="entry name" value="PROTEASOME INHIBITOR PI31 SUBUNIT"/>
    <property type="match status" value="1"/>
</dbReference>
<feature type="compositionally biased region" description="Low complexity" evidence="11">
    <location>
        <begin position="155"/>
        <end position="168"/>
    </location>
</feature>
<dbReference type="Pfam" id="PF08577">
    <property type="entry name" value="PI31_Prot_C"/>
    <property type="match status" value="1"/>
</dbReference>
<feature type="region of interest" description="Disordered" evidence="11">
    <location>
        <begin position="275"/>
        <end position="317"/>
    </location>
</feature>
<evidence type="ECO:0000256" key="10">
    <source>
        <dbReference type="ARBA" id="ARBA00024805"/>
    </source>
</evidence>
<dbReference type="GO" id="GO:0043161">
    <property type="term" value="P:proteasome-mediated ubiquitin-dependent protein catabolic process"/>
    <property type="evidence" value="ECO:0007669"/>
    <property type="project" value="InterPro"/>
</dbReference>
<reference evidence="14 15" key="1">
    <citation type="submission" date="2023-11" db="EMBL/GenBank/DDBJ databases">
        <title>Dfirmibasis_genome.</title>
        <authorList>
            <person name="Edelbroek B."/>
            <person name="Kjellin J."/>
            <person name="Jerlstrom-Hultqvist J."/>
            <person name="Soderbom F."/>
        </authorList>
    </citation>
    <scope>NUCLEOTIDE SEQUENCE [LARGE SCALE GENOMIC DNA]</scope>
    <source>
        <strain evidence="14 15">TNS-C-14</strain>
    </source>
</reference>
<evidence type="ECO:0000256" key="11">
    <source>
        <dbReference type="SAM" id="MobiDB-lite"/>
    </source>
</evidence>
<accession>A0AAN7U2Y2</accession>
<dbReference type="Proteomes" id="UP001344447">
    <property type="component" value="Unassembled WGS sequence"/>
</dbReference>
<dbReference type="GO" id="GO:0005783">
    <property type="term" value="C:endoplasmic reticulum"/>
    <property type="evidence" value="ECO:0007669"/>
    <property type="project" value="UniProtKB-SubCell"/>
</dbReference>
<organism evidence="14 15">
    <name type="scientific">Dictyostelium firmibasis</name>
    <dbReference type="NCBI Taxonomy" id="79012"/>
    <lineage>
        <taxon>Eukaryota</taxon>
        <taxon>Amoebozoa</taxon>
        <taxon>Evosea</taxon>
        <taxon>Eumycetozoa</taxon>
        <taxon>Dictyostelia</taxon>
        <taxon>Dictyosteliales</taxon>
        <taxon>Dictyosteliaceae</taxon>
        <taxon>Dictyostelium</taxon>
    </lineage>
</organism>
<dbReference type="PANTHER" id="PTHR13266">
    <property type="entry name" value="PROTEASOME INHIBITOR"/>
    <property type="match status" value="1"/>
</dbReference>